<keyword evidence="3" id="KW-1185">Reference proteome</keyword>
<organism evidence="2 3">
    <name type="scientific">Sphingomonas gellani</name>
    <dbReference type="NCBI Taxonomy" id="1166340"/>
    <lineage>
        <taxon>Bacteria</taxon>
        <taxon>Pseudomonadati</taxon>
        <taxon>Pseudomonadota</taxon>
        <taxon>Alphaproteobacteria</taxon>
        <taxon>Sphingomonadales</taxon>
        <taxon>Sphingomonadaceae</taxon>
        <taxon>Sphingomonas</taxon>
    </lineage>
</organism>
<evidence type="ECO:0000313" key="2">
    <source>
        <dbReference type="EMBL" id="SEN76734.1"/>
    </source>
</evidence>
<dbReference type="Proteomes" id="UP000199206">
    <property type="component" value="Unassembled WGS sequence"/>
</dbReference>
<protein>
    <recommendedName>
        <fullName evidence="4">Lipoprotein</fullName>
    </recommendedName>
</protein>
<name>A0A1H8J7I1_9SPHN</name>
<reference evidence="3" key="1">
    <citation type="submission" date="2016-10" db="EMBL/GenBank/DDBJ databases">
        <authorList>
            <person name="Varghese N."/>
            <person name="Submissions S."/>
        </authorList>
    </citation>
    <scope>NUCLEOTIDE SEQUENCE [LARGE SCALE GENOMIC DNA]</scope>
    <source>
        <strain evidence="3">S6-262</strain>
    </source>
</reference>
<keyword evidence="1" id="KW-0732">Signal</keyword>
<evidence type="ECO:0008006" key="4">
    <source>
        <dbReference type="Google" id="ProtNLM"/>
    </source>
</evidence>
<dbReference type="EMBL" id="FOCF01000012">
    <property type="protein sequence ID" value="SEN76734.1"/>
    <property type="molecule type" value="Genomic_DNA"/>
</dbReference>
<sequence length="243" mass="26446">MPCGSLMVWWRGWRVAKRLLSVIAATGSLACAGVSTASPSLIDLECRVVEARACGEGKICQSAKGDVGQSYSFDLAAMTYRAPTDQGAITDVRTDDKFMTFELGGGRLYVHKDVGEGDAFTSYLYLSPQDMRKLQCTASYDLTVTEAEASARRGLAGHYYLSGVMETGSELLLRPDGSFAWLMSYGAVDQEAQGKWRIDGDAVLLDARSGGDGQKAFRQLRLRLDHGALLLNGAVRGRYERHP</sequence>
<evidence type="ECO:0000313" key="3">
    <source>
        <dbReference type="Proteomes" id="UP000199206"/>
    </source>
</evidence>
<dbReference type="AlphaFoldDB" id="A0A1H8J7I1"/>
<accession>A0A1H8J7I1</accession>
<proteinExistence type="predicted"/>
<dbReference type="STRING" id="1166340.SAMN05192583_3517"/>
<feature type="signal peptide" evidence="1">
    <location>
        <begin position="1"/>
        <end position="37"/>
    </location>
</feature>
<feature type="chain" id="PRO_5011783492" description="Lipoprotein" evidence="1">
    <location>
        <begin position="38"/>
        <end position="243"/>
    </location>
</feature>
<gene>
    <name evidence="2" type="ORF">SAMN05192583_3517</name>
</gene>
<evidence type="ECO:0000256" key="1">
    <source>
        <dbReference type="SAM" id="SignalP"/>
    </source>
</evidence>